<accession>A0A4U0U3J7</accession>
<evidence type="ECO:0000313" key="4">
    <source>
        <dbReference type="Proteomes" id="UP000310066"/>
    </source>
</evidence>
<dbReference type="PANTHER" id="PTHR13847:SF129">
    <property type="entry name" value="FAD DEPENDENT OXIDOREDUCTASE"/>
    <property type="match status" value="1"/>
</dbReference>
<dbReference type="STRING" id="329885.A0A4U0U3J7"/>
<evidence type="ECO:0000259" key="2">
    <source>
        <dbReference type="Pfam" id="PF01266"/>
    </source>
</evidence>
<dbReference type="OrthoDB" id="429143at2759"/>
<dbReference type="InterPro" id="IPR006076">
    <property type="entry name" value="FAD-dep_OxRdtase"/>
</dbReference>
<evidence type="ECO:0000256" key="1">
    <source>
        <dbReference type="SAM" id="MobiDB-lite"/>
    </source>
</evidence>
<comment type="caution">
    <text evidence="3">The sequence shown here is derived from an EMBL/GenBank/DDBJ whole genome shotgun (WGS) entry which is preliminary data.</text>
</comment>
<dbReference type="InterPro" id="IPR036188">
    <property type="entry name" value="FAD/NAD-bd_sf"/>
</dbReference>
<reference evidence="3 4" key="1">
    <citation type="submission" date="2017-03" db="EMBL/GenBank/DDBJ databases">
        <title>Genomes of endolithic fungi from Antarctica.</title>
        <authorList>
            <person name="Coleine C."/>
            <person name="Masonjones S."/>
            <person name="Stajich J.E."/>
        </authorList>
    </citation>
    <scope>NUCLEOTIDE SEQUENCE [LARGE SCALE GENOMIC DNA]</scope>
    <source>
        <strain evidence="3 4">CCFEE 5311</strain>
    </source>
</reference>
<dbReference type="SUPFAM" id="SSF51905">
    <property type="entry name" value="FAD/NAD(P)-binding domain"/>
    <property type="match status" value="1"/>
</dbReference>
<dbReference type="Gene3D" id="3.50.50.60">
    <property type="entry name" value="FAD/NAD(P)-binding domain"/>
    <property type="match status" value="1"/>
</dbReference>
<name>A0A4U0U3J7_9PEZI</name>
<proteinExistence type="predicted"/>
<feature type="compositionally biased region" description="Basic and acidic residues" evidence="1">
    <location>
        <begin position="479"/>
        <end position="495"/>
    </location>
</feature>
<dbReference type="Pfam" id="PF01266">
    <property type="entry name" value="DAO"/>
    <property type="match status" value="1"/>
</dbReference>
<sequence length="508" mass="55612">MSRQHPALPHQGSAAGLPCERSSTSFWHSQPLPLLLAHRSTRNLPQTADVVIIGSGITGASVAHHLLAGRNGSRNNDHGLNVVMLEAREACWGATGRNGGHCQPLLFECPNDPSIGHFELANFHALQKLIMDENIDCEFVAQPGVRAIYSRHHLEEAEMALNIMRTTAPDLHKMIRLITSRKSLARYRIPSAKGALITDTAARMWPYKFVAHILSSLLTATDLKGTFNLQTLTPATSLSASPDSSGWVVHTPRGTIHTQKVVLATNAYTSHLLPTFADLIVPCRGQMSALLPLPSVRDDNRLQTSLGFLGDGLDDYLIQRPNERGGHLMFGGGRQHSPSIGVTDDSVVDWQTASYLRKRLVDALSLPETGGEFTATHEWSGIMGFSRDERPWVGPVPASALLYDQRPGLYVSAGYTGHGMPNTWLCGKAVALMVQKTIEFPNDPDWAVEMAAAEVGLPTSYRLTAERMARALQAEIVEKKDRTEMDRREAKDRDVGTVMSDRPPSGYA</sequence>
<dbReference type="GO" id="GO:0005737">
    <property type="term" value="C:cytoplasm"/>
    <property type="evidence" value="ECO:0007669"/>
    <property type="project" value="TreeGrafter"/>
</dbReference>
<organism evidence="3 4">
    <name type="scientific">Friedmanniomyces endolithicus</name>
    <dbReference type="NCBI Taxonomy" id="329885"/>
    <lineage>
        <taxon>Eukaryota</taxon>
        <taxon>Fungi</taxon>
        <taxon>Dikarya</taxon>
        <taxon>Ascomycota</taxon>
        <taxon>Pezizomycotina</taxon>
        <taxon>Dothideomycetes</taxon>
        <taxon>Dothideomycetidae</taxon>
        <taxon>Mycosphaerellales</taxon>
        <taxon>Teratosphaeriaceae</taxon>
        <taxon>Friedmanniomyces</taxon>
    </lineage>
</organism>
<dbReference type="AlphaFoldDB" id="A0A4U0U3J7"/>
<protein>
    <recommendedName>
        <fullName evidence="2">FAD dependent oxidoreductase domain-containing protein</fullName>
    </recommendedName>
</protein>
<dbReference type="Gene3D" id="3.30.9.10">
    <property type="entry name" value="D-Amino Acid Oxidase, subunit A, domain 2"/>
    <property type="match status" value="1"/>
</dbReference>
<feature type="domain" description="FAD dependent oxidoreductase" evidence="2">
    <location>
        <begin position="49"/>
        <end position="431"/>
    </location>
</feature>
<dbReference type="EMBL" id="NAJP01000108">
    <property type="protein sequence ID" value="TKA29620.1"/>
    <property type="molecule type" value="Genomic_DNA"/>
</dbReference>
<feature type="region of interest" description="Disordered" evidence="1">
    <location>
        <begin position="479"/>
        <end position="508"/>
    </location>
</feature>
<gene>
    <name evidence="3" type="ORF">B0A54_14910</name>
</gene>
<evidence type="ECO:0000313" key="3">
    <source>
        <dbReference type="EMBL" id="TKA29620.1"/>
    </source>
</evidence>
<dbReference type="PANTHER" id="PTHR13847">
    <property type="entry name" value="SARCOSINE DEHYDROGENASE-RELATED"/>
    <property type="match status" value="1"/>
</dbReference>
<dbReference type="Proteomes" id="UP000310066">
    <property type="component" value="Unassembled WGS sequence"/>
</dbReference>
<feature type="region of interest" description="Disordered" evidence="1">
    <location>
        <begin position="1"/>
        <end position="20"/>
    </location>
</feature>